<proteinExistence type="inferred from homology"/>
<dbReference type="GO" id="GO:0030286">
    <property type="term" value="C:dynein complex"/>
    <property type="evidence" value="ECO:0007669"/>
    <property type="project" value="UniProtKB-KW"/>
</dbReference>
<evidence type="ECO:0000256" key="3">
    <source>
        <dbReference type="ARBA" id="ARBA00022490"/>
    </source>
</evidence>
<evidence type="ECO:0000256" key="1">
    <source>
        <dbReference type="ARBA" id="ARBA00004496"/>
    </source>
</evidence>
<keyword evidence="3" id="KW-0963">Cytoplasm</keyword>
<evidence type="ECO:0000313" key="5">
    <source>
        <dbReference type="EMBL" id="NOV43730.1"/>
    </source>
</evidence>
<dbReference type="EMBL" id="GIIL01000004">
    <property type="protein sequence ID" value="NOV43730.1"/>
    <property type="molecule type" value="Transcribed_RNA"/>
</dbReference>
<name>A0A6M2DDL7_XENCH</name>
<keyword evidence="4" id="KW-0243">Dynein</keyword>
<dbReference type="GO" id="GO:0005869">
    <property type="term" value="C:dynactin complex"/>
    <property type="evidence" value="ECO:0007669"/>
    <property type="project" value="InterPro"/>
</dbReference>
<dbReference type="InterPro" id="IPR028133">
    <property type="entry name" value="Dynamitin"/>
</dbReference>
<comment type="subcellular location">
    <subcellularLocation>
        <location evidence="1">Cytoplasm</location>
    </subcellularLocation>
</comment>
<dbReference type="GO" id="GO:0005737">
    <property type="term" value="C:cytoplasm"/>
    <property type="evidence" value="ECO:0007669"/>
    <property type="project" value="UniProtKB-SubCell"/>
</dbReference>
<reference evidence="5" key="1">
    <citation type="submission" date="2020-03" db="EMBL/GenBank/DDBJ databases">
        <title>Transcriptomic Profiling of the Digestive Tract of the Rat Flea, Xenopsylla cheopis, Following Blood Feeding and Infection with Yersinia pestis.</title>
        <authorList>
            <person name="Bland D.M."/>
            <person name="Martens C.A."/>
            <person name="Virtaneva K."/>
            <person name="Kanakabandi K."/>
            <person name="Long D."/>
            <person name="Rosenke R."/>
            <person name="Saturday G.A."/>
            <person name="Hoyt F.H."/>
            <person name="Bruno D.P."/>
            <person name="Ribeiro J.M.C."/>
            <person name="Hinnebusch J."/>
        </authorList>
    </citation>
    <scope>NUCLEOTIDE SEQUENCE</scope>
</reference>
<dbReference type="PANTHER" id="PTHR15346">
    <property type="entry name" value="DYNACTIN SUBUNIT"/>
    <property type="match status" value="1"/>
</dbReference>
<sequence length="378" mass="42605">MVNPKYADLPGIAYDQPDVYETSDLPEVDQSENLYDDDPENECIERLHISAKDAFSKFRGKYLTGNVDFSDRLSKKIRTGYDARSGEWELAGEGEKETPFQKFHRLKCETRELLEELTILQQNETDINKGTYEDMVAHVTASQKLIESLKLQEDTNAKQLPNLSILKDQIKELQQNEVNKSPGASTKTKAESSLMTATKIADLEKRLHDLESKMGVTPERLSRLMLATGRNTLMEAAQVISSRASLLQPAQLDQIEIRLGFIASKLDLIVTQQGGAHAAEKDQKIIELYDHIKKSEDIYQVVPTLLERMQALAELHKEASNFTKWLAELETVQKTITTGVQNNKALLQGVQEAFASSLQNINTEISKLEARLNKVTKK</sequence>
<dbReference type="AlphaFoldDB" id="A0A6M2DDL7"/>
<evidence type="ECO:0000256" key="4">
    <source>
        <dbReference type="ARBA" id="ARBA00023017"/>
    </source>
</evidence>
<dbReference type="GO" id="GO:0007017">
    <property type="term" value="P:microtubule-based process"/>
    <property type="evidence" value="ECO:0007669"/>
    <property type="project" value="InterPro"/>
</dbReference>
<organism evidence="5">
    <name type="scientific">Xenopsylla cheopis</name>
    <name type="common">Oriental rat flea</name>
    <name type="synonym">Pulex cheopis</name>
    <dbReference type="NCBI Taxonomy" id="163159"/>
    <lineage>
        <taxon>Eukaryota</taxon>
        <taxon>Metazoa</taxon>
        <taxon>Ecdysozoa</taxon>
        <taxon>Arthropoda</taxon>
        <taxon>Hexapoda</taxon>
        <taxon>Insecta</taxon>
        <taxon>Pterygota</taxon>
        <taxon>Neoptera</taxon>
        <taxon>Endopterygota</taxon>
        <taxon>Siphonaptera</taxon>
        <taxon>Pulicidae</taxon>
        <taxon>Xenopsyllinae</taxon>
        <taxon>Xenopsylla</taxon>
    </lineage>
</organism>
<accession>A0A6M2DDL7</accession>
<comment type="similarity">
    <text evidence="2">Belongs to the dynactin subunit 2 family.</text>
</comment>
<protein>
    <submittedName>
        <fullName evidence="5">Putative dynamitin</fullName>
    </submittedName>
</protein>
<dbReference type="Pfam" id="PF04912">
    <property type="entry name" value="Dynamitin"/>
    <property type="match status" value="1"/>
</dbReference>
<evidence type="ECO:0000256" key="2">
    <source>
        <dbReference type="ARBA" id="ARBA00006176"/>
    </source>
</evidence>